<feature type="domain" description="AprE-like long alpha-helical hairpin" evidence="11">
    <location>
        <begin position="96"/>
        <end position="285"/>
    </location>
</feature>
<protein>
    <recommendedName>
        <fullName evidence="9">Membrane fusion protein (MFP) family protein</fullName>
    </recommendedName>
</protein>
<dbReference type="RefSeq" id="WP_210851293.1">
    <property type="nucleotide sequence ID" value="NZ_JAGQDD010000001.1"/>
</dbReference>
<accession>A0A940Y7H2</accession>
<evidence type="ECO:0000256" key="3">
    <source>
        <dbReference type="ARBA" id="ARBA00022448"/>
    </source>
</evidence>
<sequence>MTAAVAPLPADPVPGLRPLQRQALWIIGAWLALMTAWLTLAPIAGGVVAQGVVKVDANRRTVTHRDGGTVARIAVSEGQLVRRGELLVELEDVRVDASQDQLRAAFAADRLRQSRLQAEVAQAAQWQPPAALLREFADVKRLPELAAQERAAFAARRANLVAQTDGQSQQIRDTRTEIEVRERERVNSQRALALMTEELRANQALEAQNFVGRARVLGLERNASEYQSRHLANEAELAQARQRLGALDARSRSLRDSYVQTASDELRELGPRLAETEQRLRASSDDQSRQRVLAPVDGRLLNLRVNTPGSALGPREPVVDIVPADAPLFVEARLPLDAGADVREGMAAELKLLTGAQRFERLLAARVQRVSADALTDERNGSAYFTVLLQVDADEARRAAVPLRPGMAAEVYIRVTERSALDFLLEPVAGFFRQGFRER</sequence>
<evidence type="ECO:0000256" key="4">
    <source>
        <dbReference type="ARBA" id="ARBA00022475"/>
    </source>
</evidence>
<evidence type="ECO:0000256" key="1">
    <source>
        <dbReference type="ARBA" id="ARBA00004377"/>
    </source>
</evidence>
<dbReference type="Pfam" id="PF26002">
    <property type="entry name" value="Beta-barrel_AprE"/>
    <property type="match status" value="1"/>
</dbReference>
<evidence type="ECO:0000256" key="5">
    <source>
        <dbReference type="ARBA" id="ARBA00022519"/>
    </source>
</evidence>
<evidence type="ECO:0000256" key="10">
    <source>
        <dbReference type="SAM" id="MobiDB-lite"/>
    </source>
</evidence>
<dbReference type="AlphaFoldDB" id="A0A940Y7H2"/>
<dbReference type="PANTHER" id="PTHR30386">
    <property type="entry name" value="MEMBRANE FUSION SUBUNIT OF EMRAB-TOLC MULTIDRUG EFFLUX PUMP"/>
    <property type="match status" value="1"/>
</dbReference>
<dbReference type="InterPro" id="IPR010129">
    <property type="entry name" value="T1SS_HlyD"/>
</dbReference>
<dbReference type="InterPro" id="IPR058781">
    <property type="entry name" value="HH_AprE-like"/>
</dbReference>
<dbReference type="GO" id="GO:0005886">
    <property type="term" value="C:plasma membrane"/>
    <property type="evidence" value="ECO:0007669"/>
    <property type="project" value="UniProtKB-SubCell"/>
</dbReference>
<keyword evidence="5 9" id="KW-0997">Cell inner membrane</keyword>
<keyword evidence="4 9" id="KW-1003">Cell membrane</keyword>
<gene>
    <name evidence="13" type="ORF">KAK03_01250</name>
</gene>
<proteinExistence type="inferred from homology"/>
<name>A0A940Y7H2_9BURK</name>
<evidence type="ECO:0000256" key="9">
    <source>
        <dbReference type="RuleBase" id="RU365093"/>
    </source>
</evidence>
<dbReference type="InterPro" id="IPR050739">
    <property type="entry name" value="MFP"/>
</dbReference>
<dbReference type="InterPro" id="IPR058982">
    <property type="entry name" value="Beta-barrel_AprE"/>
</dbReference>
<evidence type="ECO:0000256" key="2">
    <source>
        <dbReference type="ARBA" id="ARBA00009477"/>
    </source>
</evidence>
<keyword evidence="8 9" id="KW-0472">Membrane</keyword>
<comment type="caution">
    <text evidence="13">The sequence shown here is derived from an EMBL/GenBank/DDBJ whole genome shotgun (WGS) entry which is preliminary data.</text>
</comment>
<evidence type="ECO:0000313" key="14">
    <source>
        <dbReference type="Proteomes" id="UP000676246"/>
    </source>
</evidence>
<dbReference type="PANTHER" id="PTHR30386:SF17">
    <property type="entry name" value="ALKALINE PROTEASE SECRETION PROTEIN APRE"/>
    <property type="match status" value="1"/>
</dbReference>
<feature type="region of interest" description="Disordered" evidence="10">
    <location>
        <begin position="269"/>
        <end position="288"/>
    </location>
</feature>
<dbReference type="Pfam" id="PF25994">
    <property type="entry name" value="HH_AprE"/>
    <property type="match status" value="1"/>
</dbReference>
<comment type="similarity">
    <text evidence="2 9">Belongs to the membrane fusion protein (MFP) (TC 8.A.1) family.</text>
</comment>
<dbReference type="Gene3D" id="2.40.50.100">
    <property type="match status" value="1"/>
</dbReference>
<evidence type="ECO:0000256" key="6">
    <source>
        <dbReference type="ARBA" id="ARBA00022692"/>
    </source>
</evidence>
<dbReference type="GO" id="GO:0015031">
    <property type="term" value="P:protein transport"/>
    <property type="evidence" value="ECO:0007669"/>
    <property type="project" value="InterPro"/>
</dbReference>
<dbReference type="Gene3D" id="2.40.30.170">
    <property type="match status" value="1"/>
</dbReference>
<comment type="subcellular location">
    <subcellularLocation>
        <location evidence="1 9">Cell inner membrane</location>
        <topology evidence="1 9">Single-pass membrane protein</topology>
    </subcellularLocation>
</comment>
<organism evidence="13 14">
    <name type="scientific">Ideonella alba</name>
    <dbReference type="NCBI Taxonomy" id="2824118"/>
    <lineage>
        <taxon>Bacteria</taxon>
        <taxon>Pseudomonadati</taxon>
        <taxon>Pseudomonadota</taxon>
        <taxon>Betaproteobacteria</taxon>
        <taxon>Burkholderiales</taxon>
        <taxon>Sphaerotilaceae</taxon>
        <taxon>Ideonella</taxon>
    </lineage>
</organism>
<evidence type="ECO:0000313" key="13">
    <source>
        <dbReference type="EMBL" id="MBQ0929093.1"/>
    </source>
</evidence>
<dbReference type="EMBL" id="JAGQDD010000001">
    <property type="protein sequence ID" value="MBQ0929093.1"/>
    <property type="molecule type" value="Genomic_DNA"/>
</dbReference>
<keyword evidence="14" id="KW-1185">Reference proteome</keyword>
<evidence type="ECO:0000259" key="11">
    <source>
        <dbReference type="Pfam" id="PF25994"/>
    </source>
</evidence>
<reference evidence="13 14" key="1">
    <citation type="submission" date="2021-04" db="EMBL/GenBank/DDBJ databases">
        <title>The genome sequence of Ideonella sp. 3Y2.</title>
        <authorList>
            <person name="Liu Y."/>
        </authorList>
    </citation>
    <scope>NUCLEOTIDE SEQUENCE [LARGE SCALE GENOMIC DNA]</scope>
    <source>
        <strain evidence="13 14">3Y2</strain>
    </source>
</reference>
<evidence type="ECO:0000259" key="12">
    <source>
        <dbReference type="Pfam" id="PF26002"/>
    </source>
</evidence>
<dbReference type="Proteomes" id="UP000676246">
    <property type="component" value="Unassembled WGS sequence"/>
</dbReference>
<feature type="transmembrane region" description="Helical" evidence="9">
    <location>
        <begin position="23"/>
        <end position="49"/>
    </location>
</feature>
<dbReference type="PRINTS" id="PR01490">
    <property type="entry name" value="RTXTOXIND"/>
</dbReference>
<keyword evidence="3 9" id="KW-0813">Transport</keyword>
<evidence type="ECO:0000256" key="8">
    <source>
        <dbReference type="ARBA" id="ARBA00023136"/>
    </source>
</evidence>
<dbReference type="NCBIfam" id="TIGR01843">
    <property type="entry name" value="type_I_hlyD"/>
    <property type="match status" value="1"/>
</dbReference>
<keyword evidence="7 9" id="KW-1133">Transmembrane helix</keyword>
<feature type="domain" description="AprE-like beta-barrel" evidence="12">
    <location>
        <begin position="328"/>
        <end position="415"/>
    </location>
</feature>
<keyword evidence="6 9" id="KW-0812">Transmembrane</keyword>
<evidence type="ECO:0000256" key="7">
    <source>
        <dbReference type="ARBA" id="ARBA00022989"/>
    </source>
</evidence>